<protein>
    <submittedName>
        <fullName evidence="2">Uncharacterized protein</fullName>
    </submittedName>
</protein>
<dbReference type="Proteomes" id="UP000252519">
    <property type="component" value="Unassembled WGS sequence"/>
</dbReference>
<proteinExistence type="predicted"/>
<keyword evidence="3" id="KW-1185">Reference proteome</keyword>
<reference evidence="2 3" key="1">
    <citation type="submission" date="2014-10" db="EMBL/GenBank/DDBJ databases">
        <title>Draft genome of the hookworm Ancylostoma caninum.</title>
        <authorList>
            <person name="Mitreva M."/>
        </authorList>
    </citation>
    <scope>NUCLEOTIDE SEQUENCE [LARGE SCALE GENOMIC DNA]</scope>
    <source>
        <strain evidence="2 3">Baltimore</strain>
    </source>
</reference>
<evidence type="ECO:0000313" key="2">
    <source>
        <dbReference type="EMBL" id="RCN29417.1"/>
    </source>
</evidence>
<feature type="region of interest" description="Disordered" evidence="1">
    <location>
        <begin position="13"/>
        <end position="45"/>
    </location>
</feature>
<dbReference type="AlphaFoldDB" id="A0A368FGW5"/>
<name>A0A368FGW5_ANCCA</name>
<organism evidence="2 3">
    <name type="scientific">Ancylostoma caninum</name>
    <name type="common">Dog hookworm</name>
    <dbReference type="NCBI Taxonomy" id="29170"/>
    <lineage>
        <taxon>Eukaryota</taxon>
        <taxon>Metazoa</taxon>
        <taxon>Ecdysozoa</taxon>
        <taxon>Nematoda</taxon>
        <taxon>Chromadorea</taxon>
        <taxon>Rhabditida</taxon>
        <taxon>Rhabditina</taxon>
        <taxon>Rhabditomorpha</taxon>
        <taxon>Strongyloidea</taxon>
        <taxon>Ancylostomatidae</taxon>
        <taxon>Ancylostomatinae</taxon>
        <taxon>Ancylostoma</taxon>
    </lineage>
</organism>
<accession>A0A368FGW5</accession>
<dbReference type="EMBL" id="JOJR01001959">
    <property type="protein sequence ID" value="RCN29417.1"/>
    <property type="molecule type" value="Genomic_DNA"/>
</dbReference>
<comment type="caution">
    <text evidence="2">The sequence shown here is derived from an EMBL/GenBank/DDBJ whole genome shotgun (WGS) entry which is preliminary data.</text>
</comment>
<evidence type="ECO:0000256" key="1">
    <source>
        <dbReference type="SAM" id="MobiDB-lite"/>
    </source>
</evidence>
<sequence length="88" mass="9882">MCEDFGINAISLLGNTPSPRPIQSRPTTQMHSRPANVSPSFRPAPRLVPESRVQNYNFEVNGEKSTDSDRQLCPSLKFKVRLSIASFY</sequence>
<dbReference type="OrthoDB" id="5876240at2759"/>
<dbReference type="STRING" id="29170.A0A368FGW5"/>
<feature type="compositionally biased region" description="Polar residues" evidence="1">
    <location>
        <begin position="24"/>
        <end position="39"/>
    </location>
</feature>
<evidence type="ECO:0000313" key="3">
    <source>
        <dbReference type="Proteomes" id="UP000252519"/>
    </source>
</evidence>
<gene>
    <name evidence="2" type="ORF">ANCCAN_24824</name>
</gene>